<dbReference type="InterPro" id="IPR050830">
    <property type="entry name" value="Fungal_FAS"/>
</dbReference>
<evidence type="ECO:0008006" key="6">
    <source>
        <dbReference type="Google" id="ProtNLM"/>
    </source>
</evidence>
<evidence type="ECO:0000259" key="2">
    <source>
        <dbReference type="Pfam" id="PF00698"/>
    </source>
</evidence>
<dbReference type="STRING" id="139825.A0A401H448"/>
<dbReference type="Gene3D" id="3.10.129.10">
    <property type="entry name" value="Hotdog Thioesterase"/>
    <property type="match status" value="1"/>
</dbReference>
<proteinExistence type="predicted"/>
<gene>
    <name evidence="4" type="ORF">SCP_1502000</name>
</gene>
<dbReference type="InterPro" id="IPR029069">
    <property type="entry name" value="HotDog_dom_sf"/>
</dbReference>
<dbReference type="Pfam" id="PF00698">
    <property type="entry name" value="Acyl_transf_1"/>
    <property type="match status" value="1"/>
</dbReference>
<dbReference type="PANTHER" id="PTHR10982">
    <property type="entry name" value="MALONYL COA-ACYL CARRIER PROTEIN TRANSACYLASE"/>
    <property type="match status" value="1"/>
</dbReference>
<dbReference type="RefSeq" id="XP_027620105.1">
    <property type="nucleotide sequence ID" value="XM_027764304.1"/>
</dbReference>
<dbReference type="OrthoDB" id="3264491at2759"/>
<dbReference type="EMBL" id="BFAD01000015">
    <property type="protein sequence ID" value="GBE89192.1"/>
    <property type="molecule type" value="Genomic_DNA"/>
</dbReference>
<keyword evidence="5" id="KW-1185">Reference proteome</keyword>
<evidence type="ECO:0000313" key="5">
    <source>
        <dbReference type="Proteomes" id="UP000287166"/>
    </source>
</evidence>
<dbReference type="PANTHER" id="PTHR10982:SF21">
    <property type="entry name" value="FATTY ACID SYNTHASE SUBUNIT BETA"/>
    <property type="match status" value="1"/>
</dbReference>
<feature type="domain" description="Malonyl-CoA:ACP transacylase (MAT)" evidence="2">
    <location>
        <begin position="111"/>
        <end position="158"/>
    </location>
</feature>
<dbReference type="InterPro" id="IPR002539">
    <property type="entry name" value="MaoC-like_dom"/>
</dbReference>
<name>A0A401H448_9APHY</name>
<dbReference type="InterPro" id="IPR003965">
    <property type="entry name" value="Fatty_acid_synthase"/>
</dbReference>
<dbReference type="Pfam" id="PF01575">
    <property type="entry name" value="MaoC_dehydratas"/>
    <property type="match status" value="1"/>
</dbReference>
<dbReference type="GO" id="GO:0004312">
    <property type="term" value="F:fatty acid synthase activity"/>
    <property type="evidence" value="ECO:0007669"/>
    <property type="project" value="InterPro"/>
</dbReference>
<dbReference type="Gene3D" id="6.10.60.10">
    <property type="match status" value="1"/>
</dbReference>
<dbReference type="GeneID" id="38786109"/>
<reference evidence="4 5" key="1">
    <citation type="journal article" date="2018" name="Sci. Rep.">
        <title>Genome sequence of the cauliflower mushroom Sparassis crispa (Hanabiratake) and its association with beneficial usage.</title>
        <authorList>
            <person name="Kiyama R."/>
            <person name="Furutani Y."/>
            <person name="Kawaguchi K."/>
            <person name="Nakanishi T."/>
        </authorList>
    </citation>
    <scope>NUCLEOTIDE SEQUENCE [LARGE SCALE GENOMIC DNA]</scope>
</reference>
<dbReference type="Proteomes" id="UP000287166">
    <property type="component" value="Unassembled WGS sequence"/>
</dbReference>
<evidence type="ECO:0000259" key="3">
    <source>
        <dbReference type="Pfam" id="PF01575"/>
    </source>
</evidence>
<sequence length="231" mass="25710">MTKAGAAVFNFSATNEPYSEASGNFNPIHVNSYFADLAGVSPTITHSMWSSSLPGATLRRSLCKVARSELSRKYDVAFVGMVIPGDELRMKTRHSDIQDGNTVVKVETFNDKGSQEQGMAMDFYKSAPAARSVWDAADIHLTAVYGFSIIEIVKDNLEEKTIHFGGIKGQAMQQRHMYMNYDNIDGDGSVKTLLLHIQSSIWTLVCHTVWPIAQVMTERAVFEDMRSKDFV</sequence>
<dbReference type="PRINTS" id="PR01483">
    <property type="entry name" value="FASYNTHASE"/>
</dbReference>
<organism evidence="4 5">
    <name type="scientific">Sparassis crispa</name>
    <dbReference type="NCBI Taxonomy" id="139825"/>
    <lineage>
        <taxon>Eukaryota</taxon>
        <taxon>Fungi</taxon>
        <taxon>Dikarya</taxon>
        <taxon>Basidiomycota</taxon>
        <taxon>Agaricomycotina</taxon>
        <taxon>Agaricomycetes</taxon>
        <taxon>Polyporales</taxon>
        <taxon>Sparassidaceae</taxon>
        <taxon>Sparassis</taxon>
    </lineage>
</organism>
<comment type="caution">
    <text evidence="4">The sequence shown here is derived from an EMBL/GenBank/DDBJ whole genome shotgun (WGS) entry which is preliminary data.</text>
</comment>
<accession>A0A401H448</accession>
<keyword evidence="1" id="KW-0808">Transferase</keyword>
<dbReference type="GO" id="GO:0005835">
    <property type="term" value="C:fatty acid synthase complex"/>
    <property type="evidence" value="ECO:0007669"/>
    <property type="project" value="InterPro"/>
</dbReference>
<evidence type="ECO:0000313" key="4">
    <source>
        <dbReference type="EMBL" id="GBE89192.1"/>
    </source>
</evidence>
<evidence type="ECO:0000256" key="1">
    <source>
        <dbReference type="ARBA" id="ARBA00022679"/>
    </source>
</evidence>
<protein>
    <recommendedName>
        <fullName evidence="6">MaoC-like domain-containing protein</fullName>
    </recommendedName>
</protein>
<dbReference type="AlphaFoldDB" id="A0A401H448"/>
<dbReference type="InParanoid" id="A0A401H448"/>
<dbReference type="SUPFAM" id="SSF54637">
    <property type="entry name" value="Thioesterase/thiol ester dehydrase-isomerase"/>
    <property type="match status" value="1"/>
</dbReference>
<dbReference type="GO" id="GO:0006633">
    <property type="term" value="P:fatty acid biosynthetic process"/>
    <property type="evidence" value="ECO:0007669"/>
    <property type="project" value="InterPro"/>
</dbReference>
<feature type="domain" description="MaoC-like" evidence="3">
    <location>
        <begin position="13"/>
        <end position="109"/>
    </location>
</feature>
<dbReference type="InterPro" id="IPR014043">
    <property type="entry name" value="Acyl_transferase_dom"/>
</dbReference>